<dbReference type="EMBL" id="CAJMWS010000330">
    <property type="protein sequence ID" value="CAE6434815.1"/>
    <property type="molecule type" value="Genomic_DNA"/>
</dbReference>
<dbReference type="PANTHER" id="PTHR13242">
    <property type="entry name" value="EUKARYOTIC TRANSLATION INITIATION FACTOR 3"/>
    <property type="match status" value="1"/>
</dbReference>
<dbReference type="GO" id="GO:0016282">
    <property type="term" value="C:eukaryotic 43S preinitiation complex"/>
    <property type="evidence" value="ECO:0007669"/>
    <property type="project" value="UniProtKB-UniRule"/>
</dbReference>
<gene>
    <name evidence="5" type="ORF">RDB_LOCUS118366</name>
</gene>
<comment type="similarity">
    <text evidence="4">Belongs to the eIF-3 subunit L family.</text>
</comment>
<dbReference type="PANTHER" id="PTHR13242:SF0">
    <property type="entry name" value="EUKARYOTIC TRANSLATION INITIATION FACTOR 3 SUBUNIT L"/>
    <property type="match status" value="1"/>
</dbReference>
<sequence length="572" mass="64868">MAQRPTYYAHDEYEEDLGDVNIEAVVGNYGIGVHGSYEDGEWQCHNQARIDEATMAAMQHQMAQQVAFAQIPDVVKRFIVQFHQAVMDNNLPEITNAYDQGWNRLTEKYYSKSEWPEAELIAPLVNDNPIFLILYRELYYRHVYSKLQPEIDDRFHSYENSCELFNYLLNSEGPVQLELPDQWLWDIIDEFIYQFQSFCVWRARPTQKTDEELMMLADGSQVWSCYSVLNVLYSLIQKSHINEYLEAVQRGASAEEITELSGEYGQRPIYRTLGFFSIIGLLRVHVLLGDYTLALKVMDLVKLNQKINRTADRMYALLAICNALSPSRLDDAIMTNLKEKYGEQHTKMTKGQVKNNRGEEGMAAFEELYTKSCPKFISSTPPPYNDPELLNLYINSPPQEPMQRHLSLFLSDVRIRQSVVPTLRSFLKMYSSLDAAKLAGFLDADEEEIVQQMMVMKSSSRSVSRATVEDGTLLDGGVISTSDLDFVIDENMVQIVESTIGRRYGGWFIRNTEHALKVYDTIRSSPLPISKNNVPDAGAQPAAVPIANGPATGGAPKPKAAWGAPKTVRLAA</sequence>
<evidence type="ECO:0000256" key="4">
    <source>
        <dbReference type="HAMAP-Rule" id="MF_03011"/>
    </source>
</evidence>
<dbReference type="GO" id="GO:0003743">
    <property type="term" value="F:translation initiation factor activity"/>
    <property type="evidence" value="ECO:0007669"/>
    <property type="project" value="UniProtKB-UniRule"/>
</dbReference>
<evidence type="ECO:0000313" key="5">
    <source>
        <dbReference type="EMBL" id="CAE6434815.1"/>
    </source>
</evidence>
<dbReference type="GO" id="GO:0005852">
    <property type="term" value="C:eukaryotic translation initiation factor 3 complex"/>
    <property type="evidence" value="ECO:0007669"/>
    <property type="project" value="UniProtKB-UniRule"/>
</dbReference>
<dbReference type="InterPro" id="IPR019382">
    <property type="entry name" value="eIF3l"/>
</dbReference>
<dbReference type="AlphaFoldDB" id="A0A8H2XT84"/>
<evidence type="ECO:0000256" key="2">
    <source>
        <dbReference type="ARBA" id="ARBA00022540"/>
    </source>
</evidence>
<comment type="function">
    <text evidence="4">Component of the eukaryotic translation initiation factor 3 (eIF-3) complex, which is involved in protein synthesis of a specialized repertoire of mRNAs and, together with other initiation factors, stimulates binding of mRNA and methionyl-tRNAi to the 40S ribosome. The eIF-3 complex specifically targets and initiates translation of a subset of mRNAs involved in cell proliferation.</text>
</comment>
<keyword evidence="3 4" id="KW-0648">Protein biosynthesis</keyword>
<dbReference type="GO" id="GO:0001732">
    <property type="term" value="P:formation of cytoplasmic translation initiation complex"/>
    <property type="evidence" value="ECO:0007669"/>
    <property type="project" value="UniProtKB-UniRule"/>
</dbReference>
<evidence type="ECO:0000256" key="3">
    <source>
        <dbReference type="ARBA" id="ARBA00022917"/>
    </source>
</evidence>
<reference evidence="5" key="1">
    <citation type="submission" date="2021-01" db="EMBL/GenBank/DDBJ databases">
        <authorList>
            <person name="Kaushik A."/>
        </authorList>
    </citation>
    <scope>NUCLEOTIDE SEQUENCE</scope>
    <source>
        <strain evidence="5">AG1-1C</strain>
    </source>
</reference>
<organism evidence="5 6">
    <name type="scientific">Rhizoctonia solani</name>
    <dbReference type="NCBI Taxonomy" id="456999"/>
    <lineage>
        <taxon>Eukaryota</taxon>
        <taxon>Fungi</taxon>
        <taxon>Dikarya</taxon>
        <taxon>Basidiomycota</taxon>
        <taxon>Agaricomycotina</taxon>
        <taxon>Agaricomycetes</taxon>
        <taxon>Cantharellales</taxon>
        <taxon>Ceratobasidiaceae</taxon>
        <taxon>Rhizoctonia</taxon>
    </lineage>
</organism>
<keyword evidence="1 4" id="KW-0963">Cytoplasm</keyword>
<dbReference type="Proteomes" id="UP000663846">
    <property type="component" value="Unassembled WGS sequence"/>
</dbReference>
<evidence type="ECO:0000313" key="6">
    <source>
        <dbReference type="Proteomes" id="UP000663846"/>
    </source>
</evidence>
<dbReference type="GO" id="GO:0033290">
    <property type="term" value="C:eukaryotic 48S preinitiation complex"/>
    <property type="evidence" value="ECO:0007669"/>
    <property type="project" value="UniProtKB-UniRule"/>
</dbReference>
<name>A0A8H2XT84_9AGAM</name>
<comment type="caution">
    <text evidence="5">The sequence shown here is derived from an EMBL/GenBank/DDBJ whole genome shotgun (WGS) entry which is preliminary data.</text>
</comment>
<comment type="subunit">
    <text evidence="4">Component of the eukaryotic translation initiation factor 3 (eIF-3) complex.</text>
</comment>
<protein>
    <recommendedName>
        <fullName evidence="4">Eukaryotic translation initiation factor 3 subunit L</fullName>
        <shortName evidence="4">eIF3l</shortName>
    </recommendedName>
</protein>
<comment type="subcellular location">
    <subcellularLocation>
        <location evidence="4">Cytoplasm</location>
    </subcellularLocation>
</comment>
<dbReference type="HAMAP" id="MF_03011">
    <property type="entry name" value="eIF3l"/>
    <property type="match status" value="1"/>
</dbReference>
<keyword evidence="2 4" id="KW-0396">Initiation factor</keyword>
<evidence type="ECO:0000256" key="1">
    <source>
        <dbReference type="ARBA" id="ARBA00022490"/>
    </source>
</evidence>
<accession>A0A8H2XT84</accession>
<proteinExistence type="inferred from homology"/>
<dbReference type="Pfam" id="PF10255">
    <property type="entry name" value="Paf67"/>
    <property type="match status" value="1"/>
</dbReference>